<keyword evidence="7" id="KW-0206">Cytoskeleton</keyword>
<dbReference type="SUPFAM" id="SSF74924">
    <property type="entry name" value="Cap-Gly domain"/>
    <property type="match status" value="1"/>
</dbReference>
<comment type="similarity">
    <text evidence="2">Belongs to the dynactin 150 kDa subunit family.</text>
</comment>
<dbReference type="SMART" id="SM01052">
    <property type="entry name" value="CAP_GLY"/>
    <property type="match status" value="1"/>
</dbReference>
<dbReference type="InterPro" id="IPR022157">
    <property type="entry name" value="Dynactin"/>
</dbReference>
<keyword evidence="3" id="KW-0963">Cytoplasm</keyword>
<evidence type="ECO:0000256" key="6">
    <source>
        <dbReference type="ARBA" id="ARBA00023054"/>
    </source>
</evidence>
<evidence type="ECO:0000313" key="11">
    <source>
        <dbReference type="EMBL" id="KAH0594259.1"/>
    </source>
</evidence>
<feature type="compositionally biased region" description="Polar residues" evidence="9">
    <location>
        <begin position="258"/>
        <end position="268"/>
    </location>
</feature>
<dbReference type="EMBL" id="JACEFI010000017">
    <property type="protein sequence ID" value="KAH0594259.1"/>
    <property type="molecule type" value="Genomic_DNA"/>
</dbReference>
<evidence type="ECO:0000256" key="9">
    <source>
        <dbReference type="SAM" id="MobiDB-lite"/>
    </source>
</evidence>
<comment type="caution">
    <text evidence="11">The sequence shown here is derived from an EMBL/GenBank/DDBJ whole genome shotgun (WGS) entry which is preliminary data.</text>
</comment>
<dbReference type="Gene3D" id="2.30.30.190">
    <property type="entry name" value="CAP Gly-rich-like domain"/>
    <property type="match status" value="1"/>
</dbReference>
<evidence type="ECO:0000256" key="5">
    <source>
        <dbReference type="ARBA" id="ARBA00023017"/>
    </source>
</evidence>
<dbReference type="PROSITE" id="PS50245">
    <property type="entry name" value="CAP_GLY_2"/>
    <property type="match status" value="1"/>
</dbReference>
<keyword evidence="4" id="KW-0493">Microtubule</keyword>
<feature type="compositionally biased region" description="Polar residues" evidence="9">
    <location>
        <begin position="216"/>
        <end position="230"/>
    </location>
</feature>
<reference evidence="11 12" key="1">
    <citation type="submission" date="2020-07" db="EMBL/GenBank/DDBJ databases">
        <title>Metarhizium humberi genome.</title>
        <authorList>
            <person name="Lysoe E."/>
        </authorList>
    </citation>
    <scope>NUCLEOTIDE SEQUENCE [LARGE SCALE GENOMIC DNA]</scope>
    <source>
        <strain evidence="11 12">ESALQ1638</strain>
    </source>
</reference>
<dbReference type="PANTHER" id="PTHR18916">
    <property type="entry name" value="DYNACTIN 1-RELATED MICROTUBULE-BINDING"/>
    <property type="match status" value="1"/>
</dbReference>
<comment type="subcellular location">
    <subcellularLocation>
        <location evidence="1">Cytoplasm</location>
        <location evidence="1">Cytoskeleton</location>
    </subcellularLocation>
</comment>
<feature type="domain" description="CAP-Gly" evidence="10">
    <location>
        <begin position="89"/>
        <end position="131"/>
    </location>
</feature>
<gene>
    <name evidence="11" type="ORF">MHUMG1_08098</name>
</gene>
<name>A0A9P8S5G3_9HYPO</name>
<feature type="compositionally biased region" description="Polar residues" evidence="9">
    <location>
        <begin position="190"/>
        <end position="206"/>
    </location>
</feature>
<proteinExistence type="inferred from homology"/>
<sequence length="1398" mass="155440">MCSQPVLFHQTRCHFCTLHVAINPWRHIDSIDSFKSSPPPSPLPPAFQLRGLWHHNAPTPIFSFIMPDFKPGQIVQLSDGRKATVRFAGQTNFQVGEWIGVELEDKTGKNDGSVQGVRYFDCPAGYGMFVKPMMATIIAQAPSTKPVGRKPARPSSFHPASVKAAPSGDVALAKRRSLNAPSPSPVPKSRPTSLVRSPAKSPTKQLSAASSASASRTGTPSNARVPSTSAVGAARARTSASGQRTPMGPPAVPASRTARVSSISSTTARAGGVHARSASGARPPQSMRTVSRPDSGRRPSTDSQAGRDSGSADDAGPGSPIKSDGEILSPQPTSPVAGRAKALEKIAAATSPGTSSTPPLSKRTTAAVTTQRSAPNSALHRENEDLKAKLKVLERKRLEDRDKLNQLDRVQGERDKFEGIIQKLQQKYQPQQQENAELRKQMKEAEARFISIEKEQADLEAELELSVVNRQIAELDLEDSQSQVEALKLKTEELELKVDLLEAENSDYCKGMSPEERASAGWMQMESTNERLREALIRLRDITQDQEKELRDQIAGLEEDIKELGPVKEQHDLTKEKLVRSEQVVEQLKEQLNDALGAQSMIEELSEQNMDMSSMIEKLKLEITELETLKEIDDELEANHVQLEKQMQEELDIRDTIISEQVQRAGRQQGELDDRAHTILRFRELVESLQADLDDMRASQAVTEGESEKLNDRSRAMMDLNMKLQISVAKAQVKTIDLELRHLDAQEAEQHLEIVKLFLPDTYREDQDSVLALLRFRRLAFKANLVNGLIKERINGQPQPGHEDDLLAGCDAVDKLVWVAAVCDRFINDISHCTTEQFSAYQNSLLELEPVERALNSWIDGLRRDDLKEKKCAEELQRTIALMSHLAELHISNGLPNFADYVYMSSLVVQSHLDSAAIAFNATRAMVQRAIPSEAEEDEMSQLFAKKFDMVITQTRSTKVIAGKAVRALEDLKTRSLSLLPDTKPVFEQCEHNSRELANMARAIGNHVHLLLTQDEGRVEPFTYGEIQSAVHQAVLEATSASESEMFSAYFSKLRIVTGQINDVAALATDLDQTEEFDVHPAPWKLRSQELKVLKTVPADAEEELRRLREEHNEARRTIAQRDEHLSTAVLKIDTLESRMRDAQTNVERISSLQKQLEASGEQVTILKEDIEKQDRELKGLESERDKWKKIASDSRAYADGADAAGMKAGQERAVATAREMDALKKNIEGLQSAVRYLREDNHRARMTEQQNYDWLAEPLKKPTSTREQRRALVVAEGKDVLGELVKMATASKMFDFGTLPKDKLAWKPAKSTPQYLAAKQMEDFAAWNAWQRSVVRKSSMLRTPDAGKGLLRNPAAQLRIRLPGPDGKIKTGSALGCDVQVVGSREWEALQSSRIAV</sequence>
<dbReference type="GO" id="GO:0030286">
    <property type="term" value="C:dynein complex"/>
    <property type="evidence" value="ECO:0007669"/>
    <property type="project" value="UniProtKB-KW"/>
</dbReference>
<evidence type="ECO:0000313" key="12">
    <source>
        <dbReference type="Proteomes" id="UP000764110"/>
    </source>
</evidence>
<dbReference type="GO" id="GO:0005874">
    <property type="term" value="C:microtubule"/>
    <property type="evidence" value="ECO:0007669"/>
    <property type="project" value="UniProtKB-KW"/>
</dbReference>
<dbReference type="Proteomes" id="UP000764110">
    <property type="component" value="Unassembled WGS sequence"/>
</dbReference>
<accession>A0A9P8S5G3</accession>
<feature type="region of interest" description="Disordered" evidence="9">
    <location>
        <begin position="144"/>
        <end position="383"/>
    </location>
</feature>
<dbReference type="Pfam" id="PF01302">
    <property type="entry name" value="CAP_GLY"/>
    <property type="match status" value="1"/>
</dbReference>
<dbReference type="InterPro" id="IPR036859">
    <property type="entry name" value="CAP-Gly_dom_sf"/>
</dbReference>
<organism evidence="11 12">
    <name type="scientific">Metarhizium humberi</name>
    <dbReference type="NCBI Taxonomy" id="2596975"/>
    <lineage>
        <taxon>Eukaryota</taxon>
        <taxon>Fungi</taxon>
        <taxon>Dikarya</taxon>
        <taxon>Ascomycota</taxon>
        <taxon>Pezizomycotina</taxon>
        <taxon>Sordariomycetes</taxon>
        <taxon>Hypocreomycetidae</taxon>
        <taxon>Hypocreales</taxon>
        <taxon>Clavicipitaceae</taxon>
        <taxon>Metarhizium</taxon>
    </lineage>
</organism>
<keyword evidence="12" id="KW-1185">Reference proteome</keyword>
<feature type="compositionally biased region" description="Polar residues" evidence="9">
    <location>
        <begin position="362"/>
        <end position="376"/>
    </location>
</feature>
<protein>
    <recommendedName>
        <fullName evidence="10">CAP-Gly domain-containing protein</fullName>
    </recommendedName>
</protein>
<dbReference type="PROSITE" id="PS00845">
    <property type="entry name" value="CAP_GLY_1"/>
    <property type="match status" value="1"/>
</dbReference>
<keyword evidence="6 8" id="KW-0175">Coiled coil</keyword>
<evidence type="ECO:0000256" key="2">
    <source>
        <dbReference type="ARBA" id="ARBA00011010"/>
    </source>
</evidence>
<dbReference type="Pfam" id="PF12455">
    <property type="entry name" value="Dynactin"/>
    <property type="match status" value="1"/>
</dbReference>
<evidence type="ECO:0000256" key="7">
    <source>
        <dbReference type="ARBA" id="ARBA00023212"/>
    </source>
</evidence>
<keyword evidence="5" id="KW-0243">Dynein</keyword>
<feature type="coiled-coil region" evidence="8">
    <location>
        <begin position="1098"/>
        <end position="1241"/>
    </location>
</feature>
<evidence type="ECO:0000256" key="1">
    <source>
        <dbReference type="ARBA" id="ARBA00004245"/>
    </source>
</evidence>
<evidence type="ECO:0000256" key="3">
    <source>
        <dbReference type="ARBA" id="ARBA00022490"/>
    </source>
</evidence>
<evidence type="ECO:0000259" key="10">
    <source>
        <dbReference type="PROSITE" id="PS50245"/>
    </source>
</evidence>
<feature type="compositionally biased region" description="Low complexity" evidence="9">
    <location>
        <begin position="347"/>
        <end position="359"/>
    </location>
</feature>
<evidence type="ECO:0000256" key="8">
    <source>
        <dbReference type="SAM" id="Coils"/>
    </source>
</evidence>
<evidence type="ECO:0000256" key="4">
    <source>
        <dbReference type="ARBA" id="ARBA00022701"/>
    </source>
</evidence>
<dbReference type="InterPro" id="IPR000938">
    <property type="entry name" value="CAP-Gly_domain"/>
</dbReference>